<keyword evidence="2" id="KW-1133">Transmembrane helix</keyword>
<protein>
    <recommendedName>
        <fullName evidence="5">DUF2149 domain-containing protein</fullName>
    </recommendedName>
</protein>
<dbReference type="Proteomes" id="UP000321485">
    <property type="component" value="Unassembled WGS sequence"/>
</dbReference>
<comment type="caution">
    <text evidence="3">The sequence shown here is derived from an EMBL/GenBank/DDBJ whole genome shotgun (WGS) entry which is preliminary data.</text>
</comment>
<evidence type="ECO:0000313" key="4">
    <source>
        <dbReference type="Proteomes" id="UP000321485"/>
    </source>
</evidence>
<evidence type="ECO:0008006" key="5">
    <source>
        <dbReference type="Google" id="ProtNLM"/>
    </source>
</evidence>
<dbReference type="AlphaFoldDB" id="A0A561XK08"/>
<evidence type="ECO:0000256" key="1">
    <source>
        <dbReference type="SAM" id="MobiDB-lite"/>
    </source>
</evidence>
<accession>A0A561XK08</accession>
<dbReference type="InterPro" id="IPR018676">
    <property type="entry name" value="DUF2149"/>
</dbReference>
<feature type="region of interest" description="Disordered" evidence="1">
    <location>
        <begin position="108"/>
        <end position="128"/>
    </location>
</feature>
<reference evidence="3 4" key="1">
    <citation type="journal article" date="2015" name="Stand. Genomic Sci.">
        <title>Genomic Encyclopedia of Bacterial and Archaeal Type Strains, Phase III: the genomes of soil and plant-associated and newly described type strains.</title>
        <authorList>
            <person name="Whitman W.B."/>
            <person name="Woyke T."/>
            <person name="Klenk H.P."/>
            <person name="Zhou Y."/>
            <person name="Lilburn T.G."/>
            <person name="Beck B.J."/>
            <person name="De Vos P."/>
            <person name="Vandamme P."/>
            <person name="Eisen J.A."/>
            <person name="Garrity G."/>
            <person name="Hugenholtz P."/>
            <person name="Kyrpides N.C."/>
        </authorList>
    </citation>
    <scope>NUCLEOTIDE SEQUENCE [LARGE SCALE GENOMIC DNA]</scope>
    <source>
        <strain evidence="3 4">DSM 64</strain>
    </source>
</reference>
<keyword evidence="2" id="KW-0472">Membrane</keyword>
<proteinExistence type="predicted"/>
<organism evidence="3 4">
    <name type="scientific">Acidovorax delafieldii</name>
    <name type="common">Pseudomonas delafieldii</name>
    <dbReference type="NCBI Taxonomy" id="47920"/>
    <lineage>
        <taxon>Bacteria</taxon>
        <taxon>Pseudomonadati</taxon>
        <taxon>Pseudomonadota</taxon>
        <taxon>Betaproteobacteria</taxon>
        <taxon>Burkholderiales</taxon>
        <taxon>Comamonadaceae</taxon>
        <taxon>Acidovorax</taxon>
    </lineage>
</organism>
<dbReference type="GeneID" id="51111893"/>
<sequence>MSLRHLNVLAEDDDDPMLSAVNLVDVFLVLVVALLTAVAVQTQTSAHESVTIIRNAGQPDMEVVVREQGKEVRFKGAGSAAQGQGVRAGVAYKLEDGNIVYIPETGAAPASASAGGAGGAAAPAPAKP</sequence>
<name>A0A561XK08_ACIDE</name>
<evidence type="ECO:0000313" key="3">
    <source>
        <dbReference type="EMBL" id="TWG36455.1"/>
    </source>
</evidence>
<dbReference type="EMBL" id="VJWE01000014">
    <property type="protein sequence ID" value="TWG36455.1"/>
    <property type="molecule type" value="Genomic_DNA"/>
</dbReference>
<keyword evidence="2" id="KW-0812">Transmembrane</keyword>
<dbReference type="Pfam" id="PF09919">
    <property type="entry name" value="DUF2149"/>
    <property type="match status" value="1"/>
</dbReference>
<gene>
    <name evidence="3" type="ORF">ATF69_2836</name>
</gene>
<feature type="transmembrane region" description="Helical" evidence="2">
    <location>
        <begin position="20"/>
        <end position="40"/>
    </location>
</feature>
<evidence type="ECO:0000256" key="2">
    <source>
        <dbReference type="SAM" id="Phobius"/>
    </source>
</evidence>
<dbReference type="RefSeq" id="WP_146871353.1">
    <property type="nucleotide sequence ID" value="NZ_CAXUPI020000008.1"/>
</dbReference>